<evidence type="ECO:0000256" key="1">
    <source>
        <dbReference type="SAM" id="Phobius"/>
    </source>
</evidence>
<name>M5UBZ1_9BACT</name>
<dbReference type="OrthoDB" id="264027at2"/>
<evidence type="ECO:0000313" key="3">
    <source>
        <dbReference type="Proteomes" id="UP000011885"/>
    </source>
</evidence>
<feature type="transmembrane region" description="Helical" evidence="1">
    <location>
        <begin position="222"/>
        <end position="246"/>
    </location>
</feature>
<accession>M5UBZ1</accession>
<dbReference type="AlphaFoldDB" id="M5UBZ1"/>
<dbReference type="Proteomes" id="UP000011885">
    <property type="component" value="Unassembled WGS sequence"/>
</dbReference>
<feature type="transmembrane region" description="Helical" evidence="1">
    <location>
        <begin position="126"/>
        <end position="152"/>
    </location>
</feature>
<keyword evidence="1" id="KW-0472">Membrane</keyword>
<proteinExistence type="predicted"/>
<dbReference type="PATRIC" id="fig|1263870.3.peg.3377"/>
<dbReference type="RefSeq" id="WP_008680016.1">
    <property type="nucleotide sequence ID" value="NZ_ANOH01000218.1"/>
</dbReference>
<keyword evidence="1" id="KW-0812">Transmembrane</keyword>
<organism evidence="2 3">
    <name type="scientific">Rhodopirellula sallentina SM41</name>
    <dbReference type="NCBI Taxonomy" id="1263870"/>
    <lineage>
        <taxon>Bacteria</taxon>
        <taxon>Pseudomonadati</taxon>
        <taxon>Planctomycetota</taxon>
        <taxon>Planctomycetia</taxon>
        <taxon>Pirellulales</taxon>
        <taxon>Pirellulaceae</taxon>
        <taxon>Rhodopirellula</taxon>
    </lineage>
</organism>
<feature type="transmembrane region" description="Helical" evidence="1">
    <location>
        <begin position="276"/>
        <end position="297"/>
    </location>
</feature>
<dbReference type="EMBL" id="ANOH01000218">
    <property type="protein sequence ID" value="EMI55371.1"/>
    <property type="molecule type" value="Genomic_DNA"/>
</dbReference>
<feature type="transmembrane region" description="Helical" evidence="1">
    <location>
        <begin position="84"/>
        <end position="106"/>
    </location>
</feature>
<evidence type="ECO:0000313" key="2">
    <source>
        <dbReference type="EMBL" id="EMI55371.1"/>
    </source>
</evidence>
<comment type="caution">
    <text evidence="2">The sequence shown here is derived from an EMBL/GenBank/DDBJ whole genome shotgun (WGS) entry which is preliminary data.</text>
</comment>
<protein>
    <submittedName>
        <fullName evidence="2">Putative membrane protein</fullName>
    </submittedName>
</protein>
<feature type="transmembrane region" description="Helical" evidence="1">
    <location>
        <begin position="191"/>
        <end position="216"/>
    </location>
</feature>
<gene>
    <name evidence="2" type="ORF">RSSM_03183</name>
</gene>
<sequence length="334" mass="36342">MTTARVRTICPHCKAVLEIDRRSSSSVAICGACDADVEFDRSSRNTPATINHSSPGDSALRSFPIVPALDGILVKAIVFLREHWLVLLLTSVAANLIWFVLIGWPINMLREGWSQLGREDGGSLSLGTLLSGSAITGFLLVPVSAYTLVVLVRLSLEITRYGATLQTENKLSQIVNALRVPFSIIMRMTGLLLMVATLFAFTSFIGLIATVCLSFAMDQQTAVWVGTLFVGALLVGIIFLLQWLLWPTVFFISDGRADLITATQWGAGLSMRHRKLTVSLVTIYFVLATAGSMLFYVGQILTTPIATLPLAIGYLRMTGGEYDRSETLTSSEDS</sequence>
<keyword evidence="1" id="KW-1133">Transmembrane helix</keyword>
<reference evidence="2 3" key="1">
    <citation type="journal article" date="2013" name="Mar. Genomics">
        <title>Expression of sulfatases in Rhodopirellula baltica and the diversity of sulfatases in the genus Rhodopirellula.</title>
        <authorList>
            <person name="Wegner C.E."/>
            <person name="Richter-Heitmann T."/>
            <person name="Klindworth A."/>
            <person name="Klockow C."/>
            <person name="Richter M."/>
            <person name="Achstetter T."/>
            <person name="Glockner F.O."/>
            <person name="Harder J."/>
        </authorList>
    </citation>
    <scope>NUCLEOTIDE SEQUENCE [LARGE SCALE GENOMIC DNA]</scope>
    <source>
        <strain evidence="2 3">SM41</strain>
    </source>
</reference>
<keyword evidence="3" id="KW-1185">Reference proteome</keyword>